<proteinExistence type="predicted"/>
<protein>
    <submittedName>
        <fullName evidence="1">Uncharacterized protein</fullName>
    </submittedName>
</protein>
<dbReference type="Proteomes" id="UP000308901">
    <property type="component" value="Unassembled WGS sequence"/>
</dbReference>
<dbReference type="EMBL" id="VANU01000001">
    <property type="protein sequence ID" value="TLP40730.1"/>
    <property type="molecule type" value="Genomic_DNA"/>
</dbReference>
<accession>A0A5R8Y4L5</accession>
<name>A0A5R8Y4L5_9BACT</name>
<dbReference type="AlphaFoldDB" id="A0A5R8Y4L5"/>
<evidence type="ECO:0000313" key="2">
    <source>
        <dbReference type="Proteomes" id="UP000308901"/>
    </source>
</evidence>
<dbReference type="RefSeq" id="WP_138151073.1">
    <property type="nucleotide sequence ID" value="NZ_CBDDKQ010000002.1"/>
</dbReference>
<keyword evidence="2" id="KW-1185">Reference proteome</keyword>
<gene>
    <name evidence="1" type="ORF">FDK22_01570</name>
</gene>
<organism evidence="1 2">
    <name type="scientific">Arcobacter arenosus</name>
    <dbReference type="NCBI Taxonomy" id="2576037"/>
    <lineage>
        <taxon>Bacteria</taxon>
        <taxon>Pseudomonadati</taxon>
        <taxon>Campylobacterota</taxon>
        <taxon>Epsilonproteobacteria</taxon>
        <taxon>Campylobacterales</taxon>
        <taxon>Arcobacteraceae</taxon>
        <taxon>Arcobacter</taxon>
    </lineage>
</organism>
<reference evidence="1 2" key="1">
    <citation type="submission" date="2019-05" db="EMBL/GenBank/DDBJ databases">
        <title>Arcobacter sp. nov., isolated from sea sediment.</title>
        <authorList>
            <person name="Kim W."/>
        </authorList>
    </citation>
    <scope>NUCLEOTIDE SEQUENCE [LARGE SCALE GENOMIC DNA]</scope>
    <source>
        <strain evidence="1 2">CAU 1517</strain>
    </source>
</reference>
<sequence>MGKEVIKVKTVTLAQHFREDKVNISHIEKPYGDHSSPVVRIDRVECGKVTGLIEIPYSNIEEVIEALHKAEELCESIPHDEPHGEINADIGGGA</sequence>
<evidence type="ECO:0000313" key="1">
    <source>
        <dbReference type="EMBL" id="TLP40730.1"/>
    </source>
</evidence>
<comment type="caution">
    <text evidence="1">The sequence shown here is derived from an EMBL/GenBank/DDBJ whole genome shotgun (WGS) entry which is preliminary data.</text>
</comment>
<dbReference type="OrthoDB" id="5344048at2"/>